<dbReference type="InterPro" id="IPR000424">
    <property type="entry name" value="Primosome_PriB/ssb"/>
</dbReference>
<evidence type="ECO:0000313" key="5">
    <source>
        <dbReference type="EMBL" id="MFB6392598.1"/>
    </source>
</evidence>
<dbReference type="InterPro" id="IPR011344">
    <property type="entry name" value="ssDNA-bd"/>
</dbReference>
<evidence type="ECO:0000256" key="2">
    <source>
        <dbReference type="HAMAP-Rule" id="MF_00984"/>
    </source>
</evidence>
<sequence length="158" mass="16949">MAGEPLITIIGNATGDAELRFTPSGAAVATFNVAVTPRVKKGDQWTDGDTTFFRCSVWREMAEQVAETVTKGMRLIVHGRFKTRQWEKDGQTRTSVEIDVDEVGPSLRYATAKVQKMARSSGSGGFGNSGSGQADDPWATSAPSGPTRGSFNDDEAPF</sequence>
<dbReference type="PANTHER" id="PTHR10302">
    <property type="entry name" value="SINGLE-STRANDED DNA-BINDING PROTEIN"/>
    <property type="match status" value="1"/>
</dbReference>
<dbReference type="CDD" id="cd04496">
    <property type="entry name" value="SSB_OBF"/>
    <property type="match status" value="1"/>
</dbReference>
<keyword evidence="1 2" id="KW-0238">DNA-binding</keyword>
<dbReference type="PANTHER" id="PTHR10302:SF27">
    <property type="entry name" value="SINGLE-STRANDED DNA-BINDING PROTEIN"/>
    <property type="match status" value="1"/>
</dbReference>
<proteinExistence type="inferred from homology"/>
<feature type="compositionally biased region" description="Polar residues" evidence="4">
    <location>
        <begin position="141"/>
        <end position="150"/>
    </location>
</feature>
<gene>
    <name evidence="5" type="primary">ssb</name>
    <name evidence="5" type="ORF">AAFH96_05700</name>
</gene>
<dbReference type="PROSITE" id="PS50935">
    <property type="entry name" value="SSB"/>
    <property type="match status" value="1"/>
</dbReference>
<protein>
    <recommendedName>
        <fullName evidence="2 3">Single-stranded DNA-binding protein</fullName>
        <shortName evidence="2">SSB</shortName>
    </recommendedName>
</protein>
<dbReference type="RefSeq" id="WP_375733313.1">
    <property type="nucleotide sequence ID" value="NZ_JBCGDC010000011.1"/>
</dbReference>
<evidence type="ECO:0000256" key="3">
    <source>
        <dbReference type="RuleBase" id="RU000524"/>
    </source>
</evidence>
<dbReference type="GO" id="GO:0003677">
    <property type="term" value="F:DNA binding"/>
    <property type="evidence" value="ECO:0007669"/>
    <property type="project" value="UniProtKB-KW"/>
</dbReference>
<organism evidence="5 6">
    <name type="scientific">Polymorphospora lycopeni</name>
    <dbReference type="NCBI Taxonomy" id="3140240"/>
    <lineage>
        <taxon>Bacteria</taxon>
        <taxon>Bacillati</taxon>
        <taxon>Actinomycetota</taxon>
        <taxon>Actinomycetes</taxon>
        <taxon>Micromonosporales</taxon>
        <taxon>Micromonosporaceae</taxon>
        <taxon>Polymorphospora</taxon>
    </lineage>
</organism>
<evidence type="ECO:0000313" key="6">
    <source>
        <dbReference type="Proteomes" id="UP001582793"/>
    </source>
</evidence>
<accession>A0ABV5CP61</accession>
<dbReference type="HAMAP" id="MF_00984">
    <property type="entry name" value="SSB"/>
    <property type="match status" value="1"/>
</dbReference>
<dbReference type="NCBIfam" id="TIGR00621">
    <property type="entry name" value="ssb"/>
    <property type="match status" value="1"/>
</dbReference>
<dbReference type="Gene3D" id="2.40.50.140">
    <property type="entry name" value="Nucleic acid-binding proteins"/>
    <property type="match status" value="1"/>
</dbReference>
<feature type="region of interest" description="Disordered" evidence="4">
    <location>
        <begin position="118"/>
        <end position="158"/>
    </location>
</feature>
<dbReference type="Pfam" id="PF00436">
    <property type="entry name" value="SSB"/>
    <property type="match status" value="1"/>
</dbReference>
<name>A0ABV5CP61_9ACTN</name>
<comment type="caution">
    <text evidence="2">Lacks conserved residue(s) required for the propagation of feature annotation.</text>
</comment>
<dbReference type="SUPFAM" id="SSF50249">
    <property type="entry name" value="Nucleic acid-binding proteins"/>
    <property type="match status" value="1"/>
</dbReference>
<keyword evidence="6" id="KW-1185">Reference proteome</keyword>
<comment type="subunit">
    <text evidence="2">Homotetramer.</text>
</comment>
<dbReference type="InterPro" id="IPR012340">
    <property type="entry name" value="NA-bd_OB-fold"/>
</dbReference>
<comment type="caution">
    <text evidence="5">The sequence shown here is derived from an EMBL/GenBank/DDBJ whole genome shotgun (WGS) entry which is preliminary data.</text>
</comment>
<reference evidence="5 6" key="1">
    <citation type="submission" date="2024-04" db="EMBL/GenBank/DDBJ databases">
        <title>Polymorphospora sp. isolated from Baiyangdian Lake in Xiong'an New Area.</title>
        <authorList>
            <person name="Zhang X."/>
            <person name="Liu J."/>
        </authorList>
    </citation>
    <scope>NUCLEOTIDE SEQUENCE [LARGE SCALE GENOMIC DNA]</scope>
    <source>
        <strain evidence="5 6">2-325</strain>
    </source>
</reference>
<evidence type="ECO:0000256" key="1">
    <source>
        <dbReference type="ARBA" id="ARBA00023125"/>
    </source>
</evidence>
<dbReference type="Proteomes" id="UP001582793">
    <property type="component" value="Unassembled WGS sequence"/>
</dbReference>
<dbReference type="EMBL" id="JBCGDC010000011">
    <property type="protein sequence ID" value="MFB6392598.1"/>
    <property type="molecule type" value="Genomic_DNA"/>
</dbReference>
<evidence type="ECO:0000256" key="4">
    <source>
        <dbReference type="SAM" id="MobiDB-lite"/>
    </source>
</evidence>